<dbReference type="Proteomes" id="UP000604046">
    <property type="component" value="Unassembled WGS sequence"/>
</dbReference>
<evidence type="ECO:0000313" key="2">
    <source>
        <dbReference type="EMBL" id="CAE7345271.1"/>
    </source>
</evidence>
<evidence type="ECO:0000256" key="1">
    <source>
        <dbReference type="SAM" id="MobiDB-lite"/>
    </source>
</evidence>
<evidence type="ECO:0000313" key="3">
    <source>
        <dbReference type="Proteomes" id="UP000604046"/>
    </source>
</evidence>
<feature type="region of interest" description="Disordered" evidence="1">
    <location>
        <begin position="295"/>
        <end position="356"/>
    </location>
</feature>
<dbReference type="OrthoDB" id="417510at2759"/>
<accession>A0A812PSR3</accession>
<reference evidence="2" key="1">
    <citation type="submission" date="2021-02" db="EMBL/GenBank/DDBJ databases">
        <authorList>
            <person name="Dougan E. K."/>
            <person name="Rhodes N."/>
            <person name="Thang M."/>
            <person name="Chan C."/>
        </authorList>
    </citation>
    <scope>NUCLEOTIDE SEQUENCE</scope>
</reference>
<feature type="compositionally biased region" description="Basic and acidic residues" evidence="1">
    <location>
        <begin position="336"/>
        <end position="347"/>
    </location>
</feature>
<dbReference type="AlphaFoldDB" id="A0A812PSR3"/>
<keyword evidence="3" id="KW-1185">Reference proteome</keyword>
<name>A0A812PSR3_9DINO</name>
<comment type="caution">
    <text evidence="2">The sequence shown here is derived from an EMBL/GenBank/DDBJ whole genome shotgun (WGS) entry which is preliminary data.</text>
</comment>
<proteinExistence type="predicted"/>
<protein>
    <submittedName>
        <fullName evidence="2">Uncharacterized protein</fullName>
    </submittedName>
</protein>
<gene>
    <name evidence="2" type="ORF">SNAT2548_LOCUS18097</name>
</gene>
<sequence length="443" mass="50312">MAEQESLSPQGLLRWIVCSLYLDEAIPRGSILQWYWQMLTGVKLSQQQLVILVESTPGVYMDPPGSKKLNFRAVLEEPPMSWRGFVQEEDHSIQELVSEEVWEEIRLHLLRGGWPKTQDSAIRSVTVACWLQDQSDTLREISFGRLLQIITICTHQDKFLGVRDGCLVPYHESEEYERLQNADAGKPTGVRSDEDYIKNWEELIECLRQLIVMSPKYEVEVSQVKLQCRSRLQKELSETVFGHCSLSKLLDDPKLQVDFVKTGDPMTRPCISLPRTHWQYVKQWEKQWDKLWAGRWPGQDKSDSGSGRESGKDSWGGYGKSNKGKGAGKLLAKALPKGEGKGKEKPSWKPSDSAFPPGKVGDDVWIEADITLKTGVSKLKVYLNEKPAVAAKRFLEKEGLDPWYQTPLSAWIQKEASQKEGTFLKLEGDLATIVKPAPRIQTQ</sequence>
<dbReference type="EMBL" id="CAJNDS010002134">
    <property type="protein sequence ID" value="CAE7345271.1"/>
    <property type="molecule type" value="Genomic_DNA"/>
</dbReference>
<organism evidence="2 3">
    <name type="scientific">Symbiodinium natans</name>
    <dbReference type="NCBI Taxonomy" id="878477"/>
    <lineage>
        <taxon>Eukaryota</taxon>
        <taxon>Sar</taxon>
        <taxon>Alveolata</taxon>
        <taxon>Dinophyceae</taxon>
        <taxon>Suessiales</taxon>
        <taxon>Symbiodiniaceae</taxon>
        <taxon>Symbiodinium</taxon>
    </lineage>
</organism>